<dbReference type="EMBL" id="LKCN02000012">
    <property type="protein sequence ID" value="RCI10596.1"/>
    <property type="molecule type" value="Genomic_DNA"/>
</dbReference>
<evidence type="ECO:0000313" key="3">
    <source>
        <dbReference type="Proteomes" id="UP000253664"/>
    </source>
</evidence>
<accession>A0A367L852</accession>
<sequence length="550" mass="60463">MDEQLETADEYGRRSRCLRDHRKSPFRFKHHLADIQATALGTAADGFVTQSGLGSCSFPEPSIIWDDPIEPSNGETCHSLDAGSWLSSLRDLLVPIQELDLGTLPDADVQQTFRHVTAKRDCRLDCAWLPLTSLNNERDEGLMLPSESVKMQYSLLRELELETISSSMQTWDNSHDTTADPTLSLLSRASHRIGVEDVTPPLSPISDTPSPFIPGSDAAIIDLTSEPASPCTPKSPQDQINGTFFPPGVEPSSSTPMAEPAASRFQHELEPTRPNPQDVVMEVPLIMTSSDAPCESDAAKNILPPQFVVDLAESPASTANTNDVDVDNVMSALFNDRELDPTCIAEQEQLNPADSMSRVPVPVLDFQLPRSDWIDRTWSAGEHFLWLRAASPKTYEISQVPTDGRLNRSLRWALFAGESAATLLAEEIEPSRKGVDFLTNDKTSPPIGSDRYMVFPQAPAILEMKEDAELQSSITEADDASKANGGALRRNEGLFQPCASNQAHPNVGRREGRNLDDVLLPDSSDPNATARLLSSFMELRAVKRRRLSPR</sequence>
<organism evidence="2 3">
    <name type="scientific">Ophiocordyceps polyrhachis-furcata BCC 54312</name>
    <dbReference type="NCBI Taxonomy" id="1330021"/>
    <lineage>
        <taxon>Eukaryota</taxon>
        <taxon>Fungi</taxon>
        <taxon>Dikarya</taxon>
        <taxon>Ascomycota</taxon>
        <taxon>Pezizomycotina</taxon>
        <taxon>Sordariomycetes</taxon>
        <taxon>Hypocreomycetidae</taxon>
        <taxon>Hypocreales</taxon>
        <taxon>Ophiocordycipitaceae</taxon>
        <taxon>Ophiocordyceps</taxon>
    </lineage>
</organism>
<dbReference type="AlphaFoldDB" id="A0A367L852"/>
<dbReference type="OrthoDB" id="3647246at2759"/>
<reference evidence="2 3" key="1">
    <citation type="journal article" date="2015" name="BMC Genomics">
        <title>Insights from the genome of Ophiocordyceps polyrhachis-furcata to pathogenicity and host specificity in insect fungi.</title>
        <authorList>
            <person name="Wichadakul D."/>
            <person name="Kobmoo N."/>
            <person name="Ingsriswang S."/>
            <person name="Tangphatsornruang S."/>
            <person name="Chantasingh D."/>
            <person name="Luangsa-ard J.J."/>
            <person name="Eurwilaichitr L."/>
        </authorList>
    </citation>
    <scope>NUCLEOTIDE SEQUENCE [LARGE SCALE GENOMIC DNA]</scope>
    <source>
        <strain evidence="2 3">BCC 54312</strain>
    </source>
</reference>
<name>A0A367L852_9HYPO</name>
<keyword evidence="3" id="KW-1185">Reference proteome</keyword>
<gene>
    <name evidence="2" type="ORF">L249_4403</name>
</gene>
<dbReference type="Proteomes" id="UP000253664">
    <property type="component" value="Unassembled WGS sequence"/>
</dbReference>
<evidence type="ECO:0000313" key="2">
    <source>
        <dbReference type="EMBL" id="RCI10596.1"/>
    </source>
</evidence>
<evidence type="ECO:0000256" key="1">
    <source>
        <dbReference type="SAM" id="MobiDB-lite"/>
    </source>
</evidence>
<proteinExistence type="predicted"/>
<protein>
    <submittedName>
        <fullName evidence="2">Uncharacterized protein</fullName>
    </submittedName>
</protein>
<feature type="region of interest" description="Disordered" evidence="1">
    <location>
        <begin position="496"/>
        <end position="524"/>
    </location>
</feature>
<comment type="caution">
    <text evidence="2">The sequence shown here is derived from an EMBL/GenBank/DDBJ whole genome shotgun (WGS) entry which is preliminary data.</text>
</comment>